<sequence length="333" mass="37496">MLGLMEESTMAMISNWRSQVERMGGVADINVDKDLKSASADIISKACFGSSYSQGKQIFAKLDALQGAMSNTSILFGFPNFRFLPTKSNREIWSLQKEIETLILEVVNARREERQRSRKSENDFLEAILESAADIEELEHTHNTDRFIVDNCKNIYFAGQETTALSASWTLLLLSLHPESQDRVRAEIVEICGDRIQDSLLDLDKLRQLKTLNMVIQESLRLYGPAVIAGREAFDDMKMADLTVPKGTYIWVLIPALHRDPENWGPDANEFKPERFAGGTIEACKHPQSYIPFGLGSRVCLGQTFAMLELKILLSLILSDFSFSLSPLSIECY</sequence>
<keyword evidence="6" id="KW-1133">Transmembrane helix</keyword>
<gene>
    <name evidence="13" type="ORF">RCOM_0126690</name>
</gene>
<comment type="subcellular location">
    <subcellularLocation>
        <location evidence="1">Membrane</location>
        <topology evidence="1">Single-pass membrane protein</topology>
    </subcellularLocation>
</comment>
<dbReference type="AlphaFoldDB" id="B9T0P8"/>
<evidence type="ECO:0000256" key="1">
    <source>
        <dbReference type="ARBA" id="ARBA00004167"/>
    </source>
</evidence>
<evidence type="ECO:0000256" key="5">
    <source>
        <dbReference type="ARBA" id="ARBA00022723"/>
    </source>
</evidence>
<evidence type="ECO:0000256" key="7">
    <source>
        <dbReference type="ARBA" id="ARBA00023002"/>
    </source>
</evidence>
<comment type="cofactor">
    <cofactor evidence="11">
        <name>heme</name>
        <dbReference type="ChEBI" id="CHEBI:30413"/>
    </cofactor>
</comment>
<dbReference type="Gene3D" id="1.10.630.10">
    <property type="entry name" value="Cytochrome P450"/>
    <property type="match status" value="1"/>
</dbReference>
<dbReference type="GO" id="GO:0016705">
    <property type="term" value="F:oxidoreductase activity, acting on paired donors, with incorporation or reduction of molecular oxygen"/>
    <property type="evidence" value="ECO:0007669"/>
    <property type="project" value="InterPro"/>
</dbReference>
<dbReference type="Proteomes" id="UP000008311">
    <property type="component" value="Unassembled WGS sequence"/>
</dbReference>
<dbReference type="Pfam" id="PF00067">
    <property type="entry name" value="p450"/>
    <property type="match status" value="1"/>
</dbReference>
<keyword evidence="7 12" id="KW-0560">Oxidoreductase</keyword>
<evidence type="ECO:0000256" key="3">
    <source>
        <dbReference type="ARBA" id="ARBA00022617"/>
    </source>
</evidence>
<proteinExistence type="inferred from homology"/>
<dbReference type="SUPFAM" id="SSF48264">
    <property type="entry name" value="Cytochrome P450"/>
    <property type="match status" value="1"/>
</dbReference>
<reference evidence="14" key="1">
    <citation type="journal article" date="2010" name="Nat. Biotechnol.">
        <title>Draft genome sequence of the oilseed species Ricinus communis.</title>
        <authorList>
            <person name="Chan A.P."/>
            <person name="Crabtree J."/>
            <person name="Zhao Q."/>
            <person name="Lorenzi H."/>
            <person name="Orvis J."/>
            <person name="Puiu D."/>
            <person name="Melake-Berhan A."/>
            <person name="Jones K.M."/>
            <person name="Redman J."/>
            <person name="Chen G."/>
            <person name="Cahoon E.B."/>
            <person name="Gedil M."/>
            <person name="Stanke M."/>
            <person name="Haas B.J."/>
            <person name="Wortman J.R."/>
            <person name="Fraser-Liggett C.M."/>
            <person name="Ravel J."/>
            <person name="Rabinowicz P.D."/>
        </authorList>
    </citation>
    <scope>NUCLEOTIDE SEQUENCE [LARGE SCALE GENOMIC DNA]</scope>
    <source>
        <strain evidence="14">cv. Hale</strain>
    </source>
</reference>
<evidence type="ECO:0000256" key="11">
    <source>
        <dbReference type="PIRSR" id="PIRSR602401-1"/>
    </source>
</evidence>
<keyword evidence="3 11" id="KW-0349">Heme</keyword>
<evidence type="ECO:0000256" key="4">
    <source>
        <dbReference type="ARBA" id="ARBA00022692"/>
    </source>
</evidence>
<evidence type="ECO:0000256" key="10">
    <source>
        <dbReference type="ARBA" id="ARBA00023136"/>
    </source>
</evidence>
<comment type="similarity">
    <text evidence="2 12">Belongs to the cytochrome P450 family.</text>
</comment>
<dbReference type="GO" id="GO:0004497">
    <property type="term" value="F:monooxygenase activity"/>
    <property type="evidence" value="ECO:0000318"/>
    <property type="project" value="GO_Central"/>
</dbReference>
<keyword evidence="5 11" id="KW-0479">Metal-binding</keyword>
<dbReference type="InParanoid" id="B9T0P8"/>
<evidence type="ECO:0000256" key="12">
    <source>
        <dbReference type="RuleBase" id="RU000461"/>
    </source>
</evidence>
<dbReference type="InterPro" id="IPR001128">
    <property type="entry name" value="Cyt_P450"/>
</dbReference>
<dbReference type="GO" id="GO:0020037">
    <property type="term" value="F:heme binding"/>
    <property type="evidence" value="ECO:0007669"/>
    <property type="project" value="InterPro"/>
</dbReference>
<evidence type="ECO:0000313" key="14">
    <source>
        <dbReference type="Proteomes" id="UP000008311"/>
    </source>
</evidence>
<keyword evidence="14" id="KW-1185">Reference proteome</keyword>
<organism evidence="13 14">
    <name type="scientific">Ricinus communis</name>
    <name type="common">Castor bean</name>
    <dbReference type="NCBI Taxonomy" id="3988"/>
    <lineage>
        <taxon>Eukaryota</taxon>
        <taxon>Viridiplantae</taxon>
        <taxon>Streptophyta</taxon>
        <taxon>Embryophyta</taxon>
        <taxon>Tracheophyta</taxon>
        <taxon>Spermatophyta</taxon>
        <taxon>Magnoliopsida</taxon>
        <taxon>eudicotyledons</taxon>
        <taxon>Gunneridae</taxon>
        <taxon>Pentapetalae</taxon>
        <taxon>rosids</taxon>
        <taxon>fabids</taxon>
        <taxon>Malpighiales</taxon>
        <taxon>Euphorbiaceae</taxon>
        <taxon>Acalyphoideae</taxon>
        <taxon>Acalypheae</taxon>
        <taxon>Ricinus</taxon>
    </lineage>
</organism>
<dbReference type="eggNOG" id="KOG0157">
    <property type="taxonomic scope" value="Eukaryota"/>
</dbReference>
<evidence type="ECO:0000313" key="13">
    <source>
        <dbReference type="EMBL" id="EEF30574.1"/>
    </source>
</evidence>
<dbReference type="InterPro" id="IPR036396">
    <property type="entry name" value="Cyt_P450_sf"/>
</dbReference>
<evidence type="ECO:0000256" key="9">
    <source>
        <dbReference type="ARBA" id="ARBA00023033"/>
    </source>
</evidence>
<keyword evidence="8 11" id="KW-0408">Iron</keyword>
<keyword evidence="4" id="KW-0812">Transmembrane</keyword>
<feature type="binding site" description="axial binding residue" evidence="11">
    <location>
        <position position="300"/>
    </location>
    <ligand>
        <name>heme</name>
        <dbReference type="ChEBI" id="CHEBI:30413"/>
    </ligand>
    <ligandPart>
        <name>Fe</name>
        <dbReference type="ChEBI" id="CHEBI:18248"/>
    </ligandPart>
</feature>
<protein>
    <submittedName>
        <fullName evidence="13">Cytochrome P450, putative</fullName>
        <ecNumber evidence="13">1.3.3.9</ecNumber>
    </submittedName>
</protein>
<keyword evidence="9 12" id="KW-0503">Monooxygenase</keyword>
<evidence type="ECO:0000256" key="2">
    <source>
        <dbReference type="ARBA" id="ARBA00010617"/>
    </source>
</evidence>
<dbReference type="InterPro" id="IPR050665">
    <property type="entry name" value="Cytochrome_P450_Monooxygen"/>
</dbReference>
<name>B9T0P8_RICCO</name>
<dbReference type="InterPro" id="IPR017972">
    <property type="entry name" value="Cyt_P450_CS"/>
</dbReference>
<evidence type="ECO:0000256" key="8">
    <source>
        <dbReference type="ARBA" id="ARBA00023004"/>
    </source>
</evidence>
<dbReference type="PRINTS" id="PR00385">
    <property type="entry name" value="P450"/>
</dbReference>
<dbReference type="PANTHER" id="PTHR24282:SF130">
    <property type="entry name" value="CYTOCHROME P450 FAMILY PROTEIN"/>
    <property type="match status" value="1"/>
</dbReference>
<dbReference type="GO" id="GO:0005506">
    <property type="term" value="F:iron ion binding"/>
    <property type="evidence" value="ECO:0007669"/>
    <property type="project" value="InterPro"/>
</dbReference>
<dbReference type="InterPro" id="IPR002401">
    <property type="entry name" value="Cyt_P450_E_grp-I"/>
</dbReference>
<evidence type="ECO:0000256" key="6">
    <source>
        <dbReference type="ARBA" id="ARBA00022989"/>
    </source>
</evidence>
<dbReference type="PROSITE" id="PS00086">
    <property type="entry name" value="CYTOCHROME_P450"/>
    <property type="match status" value="1"/>
</dbReference>
<dbReference type="EC" id="1.3.3.9" evidence="13"/>
<accession>B9T0P8</accession>
<keyword evidence="10" id="KW-0472">Membrane</keyword>
<dbReference type="PANTHER" id="PTHR24282">
    <property type="entry name" value="CYTOCHROME P450 FAMILY MEMBER"/>
    <property type="match status" value="1"/>
</dbReference>
<dbReference type="STRING" id="3988.B9T0P8"/>
<dbReference type="GO" id="GO:0016020">
    <property type="term" value="C:membrane"/>
    <property type="evidence" value="ECO:0007669"/>
    <property type="project" value="UniProtKB-SubCell"/>
</dbReference>
<dbReference type="EMBL" id="EQ974309">
    <property type="protein sequence ID" value="EEF30574.1"/>
    <property type="molecule type" value="Genomic_DNA"/>
</dbReference>
<dbReference type="PRINTS" id="PR00463">
    <property type="entry name" value="EP450I"/>
</dbReference>